<feature type="domain" description="EamA" evidence="8">
    <location>
        <begin position="6"/>
        <end position="137"/>
    </location>
</feature>
<dbReference type="Proteomes" id="UP000186758">
    <property type="component" value="Unassembled WGS sequence"/>
</dbReference>
<feature type="transmembrane region" description="Helical" evidence="7">
    <location>
        <begin position="237"/>
        <end position="254"/>
    </location>
</feature>
<evidence type="ECO:0000256" key="2">
    <source>
        <dbReference type="ARBA" id="ARBA00007362"/>
    </source>
</evidence>
<protein>
    <recommendedName>
        <fullName evidence="8">EamA domain-containing protein</fullName>
    </recommendedName>
</protein>
<dbReference type="RefSeq" id="WP_075885514.1">
    <property type="nucleotide sequence ID" value="NZ_CALFTW010000106.1"/>
</dbReference>
<dbReference type="InterPro" id="IPR000620">
    <property type="entry name" value="EamA_dom"/>
</dbReference>
<evidence type="ECO:0000313" key="10">
    <source>
        <dbReference type="Proteomes" id="UP000186758"/>
    </source>
</evidence>
<evidence type="ECO:0000256" key="7">
    <source>
        <dbReference type="SAM" id="Phobius"/>
    </source>
</evidence>
<feature type="transmembrane region" description="Helical" evidence="7">
    <location>
        <begin position="147"/>
        <end position="165"/>
    </location>
</feature>
<comment type="caution">
    <text evidence="9">The sequence shown here is derived from an EMBL/GenBank/DDBJ whole genome shotgun (WGS) entry which is preliminary data.</text>
</comment>
<feature type="domain" description="EamA" evidence="8">
    <location>
        <begin position="152"/>
        <end position="274"/>
    </location>
</feature>
<feature type="transmembrane region" description="Helical" evidence="7">
    <location>
        <begin position="177"/>
        <end position="195"/>
    </location>
</feature>
<feature type="transmembrane region" description="Helical" evidence="7">
    <location>
        <begin position="98"/>
        <end position="114"/>
    </location>
</feature>
<dbReference type="EMBL" id="MPJZ01000056">
    <property type="protein sequence ID" value="OLU44848.1"/>
    <property type="molecule type" value="Genomic_DNA"/>
</dbReference>
<organism evidence="9 10">
    <name type="scientific">Faecalibaculum rodentium</name>
    <dbReference type="NCBI Taxonomy" id="1702221"/>
    <lineage>
        <taxon>Bacteria</taxon>
        <taxon>Bacillati</taxon>
        <taxon>Bacillota</taxon>
        <taxon>Erysipelotrichia</taxon>
        <taxon>Erysipelotrichales</taxon>
        <taxon>Erysipelotrichaceae</taxon>
        <taxon>Faecalibaculum</taxon>
    </lineage>
</organism>
<feature type="transmembrane region" description="Helical" evidence="7">
    <location>
        <begin position="68"/>
        <end position="86"/>
    </location>
</feature>
<dbReference type="InterPro" id="IPR037185">
    <property type="entry name" value="EmrE-like"/>
</dbReference>
<evidence type="ECO:0000256" key="3">
    <source>
        <dbReference type="ARBA" id="ARBA00022692"/>
    </source>
</evidence>
<name>A0A1Q9YK09_9FIRM</name>
<evidence type="ECO:0000256" key="6">
    <source>
        <dbReference type="SAM" id="MobiDB-lite"/>
    </source>
</evidence>
<sequence length="318" mass="34841">MSDKQKGILCLVASSFCFALMNVFIRLAGDIPSIEKTFFRNFIAMIVAGIAMARAHEGFAYRRQDLPLLTLRSVCGTLGMMCNFYAVDHMLLADATAIQKLVPFFTILSSWLILKERIKSWQGGLILLAFAASLLVVKPGFTPDLGPAIIQFAGALAAGFAYTYVRQLTLRGVAKPKIIFFFSAFSCIAVIPLIAMDFVQPDAYQLLMLLCTGLAASGGQFAITYAYGFAPARQISIYDYSQILFSALFGLVFFGQLPDWLSWLGYALLIAVALANFVLSSRPDKSDPTHPADDGRHPHRAADPGTTDPDSHRKERTA</sequence>
<comment type="subcellular location">
    <subcellularLocation>
        <location evidence="1">Membrane</location>
        <topology evidence="1">Multi-pass membrane protein</topology>
    </subcellularLocation>
</comment>
<keyword evidence="4 7" id="KW-1133">Transmembrane helix</keyword>
<dbReference type="AlphaFoldDB" id="A0A1Q9YK09"/>
<feature type="transmembrane region" description="Helical" evidence="7">
    <location>
        <begin position="38"/>
        <end position="56"/>
    </location>
</feature>
<evidence type="ECO:0000313" key="9">
    <source>
        <dbReference type="EMBL" id="OLU44848.1"/>
    </source>
</evidence>
<dbReference type="SUPFAM" id="SSF103481">
    <property type="entry name" value="Multidrug resistance efflux transporter EmrE"/>
    <property type="match status" value="2"/>
</dbReference>
<proteinExistence type="inferred from homology"/>
<gene>
    <name evidence="9" type="ORF">BO223_07230</name>
</gene>
<reference evidence="9 10" key="1">
    <citation type="submission" date="2016-11" db="EMBL/GenBank/DDBJ databases">
        <title>Description of two novel members of the family Erysipelotrichaceae: Ileibacterium lipovorans gen. nov., sp. nov. and Dubosiella newyorkensis, gen. nov., sp. nov.</title>
        <authorList>
            <person name="Cox L.M."/>
            <person name="Sohn J."/>
            <person name="Tyrrell K.L."/>
            <person name="Citron D.M."/>
            <person name="Lawson P.A."/>
            <person name="Patel N.B."/>
            <person name="Iizumi T."/>
            <person name="Perez-Perez G.I."/>
            <person name="Goldstein E.J."/>
            <person name="Blaser M.J."/>
        </authorList>
    </citation>
    <scope>NUCLEOTIDE SEQUENCE [LARGE SCALE GENOMIC DNA]</scope>
    <source>
        <strain evidence="9 10">NYU-BL-K8</strain>
    </source>
</reference>
<keyword evidence="3 7" id="KW-0812">Transmembrane</keyword>
<evidence type="ECO:0000256" key="4">
    <source>
        <dbReference type="ARBA" id="ARBA00022989"/>
    </source>
</evidence>
<feature type="compositionally biased region" description="Basic and acidic residues" evidence="6">
    <location>
        <begin position="309"/>
        <end position="318"/>
    </location>
</feature>
<feature type="transmembrane region" description="Helical" evidence="7">
    <location>
        <begin position="121"/>
        <end position="141"/>
    </location>
</feature>
<dbReference type="PANTHER" id="PTHR22911">
    <property type="entry name" value="ACYL-MALONYL CONDENSING ENZYME-RELATED"/>
    <property type="match status" value="1"/>
</dbReference>
<evidence type="ECO:0000259" key="8">
    <source>
        <dbReference type="Pfam" id="PF00892"/>
    </source>
</evidence>
<comment type="similarity">
    <text evidence="2">Belongs to the EamA transporter family.</text>
</comment>
<feature type="region of interest" description="Disordered" evidence="6">
    <location>
        <begin position="283"/>
        <end position="318"/>
    </location>
</feature>
<dbReference type="PANTHER" id="PTHR22911:SF6">
    <property type="entry name" value="SOLUTE CARRIER FAMILY 35 MEMBER G1"/>
    <property type="match status" value="1"/>
</dbReference>
<keyword evidence="5 7" id="KW-0472">Membrane</keyword>
<feature type="compositionally biased region" description="Basic and acidic residues" evidence="6">
    <location>
        <begin position="283"/>
        <end position="302"/>
    </location>
</feature>
<dbReference type="Pfam" id="PF00892">
    <property type="entry name" value="EamA"/>
    <property type="match status" value="2"/>
</dbReference>
<accession>A0A1Q9YK09</accession>
<dbReference type="GO" id="GO:0016020">
    <property type="term" value="C:membrane"/>
    <property type="evidence" value="ECO:0007669"/>
    <property type="project" value="UniProtKB-SubCell"/>
</dbReference>
<evidence type="ECO:0000256" key="1">
    <source>
        <dbReference type="ARBA" id="ARBA00004141"/>
    </source>
</evidence>
<evidence type="ECO:0000256" key="5">
    <source>
        <dbReference type="ARBA" id="ARBA00023136"/>
    </source>
</evidence>
<feature type="transmembrane region" description="Helical" evidence="7">
    <location>
        <begin position="207"/>
        <end position="230"/>
    </location>
</feature>
<feature type="transmembrane region" description="Helical" evidence="7">
    <location>
        <begin position="260"/>
        <end position="279"/>
    </location>
</feature>